<evidence type="ECO:0000259" key="13">
    <source>
        <dbReference type="Pfam" id="PF00275"/>
    </source>
</evidence>
<evidence type="ECO:0000256" key="10">
    <source>
        <dbReference type="ARBA" id="ARBA00038367"/>
    </source>
</evidence>
<dbReference type="EMBL" id="CP012029">
    <property type="protein sequence ID" value="ALO24613.1"/>
    <property type="molecule type" value="Genomic_DNA"/>
</dbReference>
<comment type="similarity">
    <text evidence="10 12">Belongs to the EPSP synthase family. MurA subfamily.</text>
</comment>
<proteinExistence type="inferred from homology"/>
<evidence type="ECO:0000256" key="3">
    <source>
        <dbReference type="ARBA" id="ARBA00022490"/>
    </source>
</evidence>
<dbReference type="NCBIfam" id="TIGR01072">
    <property type="entry name" value="murA"/>
    <property type="match status" value="1"/>
</dbReference>
<dbReference type="HAMAP" id="MF_00111">
    <property type="entry name" value="MurA"/>
    <property type="match status" value="1"/>
</dbReference>
<dbReference type="InterPro" id="IPR036968">
    <property type="entry name" value="Enolpyruvate_Tfrase_sf"/>
</dbReference>
<dbReference type="CDD" id="cd01555">
    <property type="entry name" value="UdpNAET"/>
    <property type="match status" value="1"/>
</dbReference>
<evidence type="ECO:0000313" key="15">
    <source>
        <dbReference type="Proteomes" id="UP000058857"/>
    </source>
</evidence>
<keyword evidence="7 12" id="KW-0573">Peptidoglycan synthesis</keyword>
<dbReference type="Proteomes" id="UP000058857">
    <property type="component" value="Chromosome 1"/>
</dbReference>
<evidence type="ECO:0000256" key="5">
    <source>
        <dbReference type="ARBA" id="ARBA00022679"/>
    </source>
</evidence>
<evidence type="ECO:0000256" key="9">
    <source>
        <dbReference type="ARBA" id="ARBA00023316"/>
    </source>
</evidence>
<feature type="binding site" evidence="12">
    <location>
        <position position="336"/>
    </location>
    <ligand>
        <name>UDP-N-acetyl-alpha-D-glucosamine</name>
        <dbReference type="ChEBI" id="CHEBI:57705"/>
    </ligand>
</feature>
<dbReference type="Gene3D" id="3.65.10.10">
    <property type="entry name" value="Enolpyruvate transferase domain"/>
    <property type="match status" value="2"/>
</dbReference>
<dbReference type="GO" id="GO:0005737">
    <property type="term" value="C:cytoplasm"/>
    <property type="evidence" value="ECO:0007669"/>
    <property type="project" value="UniProtKB-SubCell"/>
</dbReference>
<dbReference type="InterPro" id="IPR001986">
    <property type="entry name" value="Enolpyruvate_Tfrase_dom"/>
</dbReference>
<dbReference type="GO" id="GO:0008360">
    <property type="term" value="P:regulation of cell shape"/>
    <property type="evidence" value="ECO:0007669"/>
    <property type="project" value="UniProtKB-KW"/>
</dbReference>
<comment type="catalytic activity">
    <reaction evidence="11 12">
        <text>phosphoenolpyruvate + UDP-N-acetyl-alpha-D-glucosamine = UDP-N-acetyl-3-O-(1-carboxyvinyl)-alpha-D-glucosamine + phosphate</text>
        <dbReference type="Rhea" id="RHEA:18681"/>
        <dbReference type="ChEBI" id="CHEBI:43474"/>
        <dbReference type="ChEBI" id="CHEBI:57705"/>
        <dbReference type="ChEBI" id="CHEBI:58702"/>
        <dbReference type="ChEBI" id="CHEBI:68483"/>
        <dbReference type="EC" id="2.5.1.7"/>
    </reaction>
</comment>
<dbReference type="PATRIC" id="fig|280505.15.peg.244"/>
<accession>A0A0S2IM82</accession>
<feature type="domain" description="Enolpyruvate transferase" evidence="13">
    <location>
        <begin position="30"/>
        <end position="435"/>
    </location>
</feature>
<dbReference type="GO" id="GO:0051301">
    <property type="term" value="P:cell division"/>
    <property type="evidence" value="ECO:0007669"/>
    <property type="project" value="UniProtKB-KW"/>
</dbReference>
<keyword evidence="3 12" id="KW-0963">Cytoplasm</keyword>
<dbReference type="EC" id="2.5.1.7" evidence="12"/>
<dbReference type="AlphaFoldDB" id="A0A0S2IM82"/>
<keyword evidence="6 12" id="KW-0133">Cell shape</keyword>
<evidence type="ECO:0000256" key="8">
    <source>
        <dbReference type="ARBA" id="ARBA00023306"/>
    </source>
</evidence>
<dbReference type="InterPro" id="IPR050068">
    <property type="entry name" value="MurA_subfamily"/>
</dbReference>
<dbReference type="GO" id="GO:0019277">
    <property type="term" value="P:UDP-N-acetylgalactosamine biosynthetic process"/>
    <property type="evidence" value="ECO:0007669"/>
    <property type="project" value="InterPro"/>
</dbReference>
<dbReference type="GO" id="GO:0009252">
    <property type="term" value="P:peptidoglycan biosynthetic process"/>
    <property type="evidence" value="ECO:0007669"/>
    <property type="project" value="UniProtKB-UniRule"/>
</dbReference>
<dbReference type="UniPathway" id="UPA00219"/>
<dbReference type="PANTHER" id="PTHR43783">
    <property type="entry name" value="UDP-N-ACETYLGLUCOSAMINE 1-CARBOXYVINYLTRANSFERASE"/>
    <property type="match status" value="1"/>
</dbReference>
<comment type="pathway">
    <text evidence="2 12">Cell wall biogenesis; peptidoglycan biosynthesis.</text>
</comment>
<comment type="subcellular location">
    <subcellularLocation>
        <location evidence="1 12">Cytoplasm</location>
    </subcellularLocation>
</comment>
<dbReference type="GO" id="GO:0071555">
    <property type="term" value="P:cell wall organization"/>
    <property type="evidence" value="ECO:0007669"/>
    <property type="project" value="UniProtKB-KW"/>
</dbReference>
<feature type="active site" description="Proton donor" evidence="12">
    <location>
        <position position="138"/>
    </location>
</feature>
<name>A0A0S2IM82_LEPBO</name>
<sequence length="451" mass="49094">MNVVLQFDCQKDRILQLIIMRSSYFKIIGKTPLHGTVVPQGNKNEALPLLGAVCMVPGTVRISNIPVISDVLMLMEVLRHLGMEITEEEPGTYTFKHDGNLKNQLPEELCSRIRGAVTLAGPILAITGRVFLPKPGGDKIGRRRLDTHLLALQALGANIEVFPDGYEIKADQLRGTDILMDEASVTGTENAVMAAVLAEGVTILRHAASEPHVQRLCHFLNSAGAKISGIGSNILTIEGVTSLKPPAKEHKIGSDYLEVGSFISLAAVTGGELMIRDVELEDIRMIRMVYSRLGIEVRPHENGILVPSDQKMEIIPDYHGATPKIDDSPWPGFPADMTSVALVTATQCKGTVLIHEKMFESRLFFVDNIIAMGAQIILCDPHRAIVIGHSRLYGQKVASPDIRAGMAMIIAALCAEGTSTIHNIGQVDRGFENIDTRLRALGARIERVNAD</sequence>
<evidence type="ECO:0000256" key="1">
    <source>
        <dbReference type="ARBA" id="ARBA00004496"/>
    </source>
</evidence>
<feature type="binding site" evidence="12">
    <location>
        <position position="114"/>
    </location>
    <ligand>
        <name>UDP-N-acetyl-alpha-D-glucosamine</name>
        <dbReference type="ChEBI" id="CHEBI:57705"/>
    </ligand>
</feature>
<evidence type="ECO:0000256" key="2">
    <source>
        <dbReference type="ARBA" id="ARBA00004752"/>
    </source>
</evidence>
<dbReference type="InterPro" id="IPR005750">
    <property type="entry name" value="UDP_GlcNAc_COvinyl_MurA"/>
</dbReference>
<dbReference type="GO" id="GO:0008760">
    <property type="term" value="F:UDP-N-acetylglucosamine 1-carboxyvinyltransferase activity"/>
    <property type="evidence" value="ECO:0007669"/>
    <property type="project" value="UniProtKB-UniRule"/>
</dbReference>
<evidence type="ECO:0000256" key="12">
    <source>
        <dbReference type="HAMAP-Rule" id="MF_00111"/>
    </source>
</evidence>
<keyword evidence="5 12" id="KW-0808">Transferase</keyword>
<dbReference type="SUPFAM" id="SSF55205">
    <property type="entry name" value="EPT/RTPC-like"/>
    <property type="match status" value="1"/>
</dbReference>
<keyword evidence="8 12" id="KW-0131">Cell cycle</keyword>
<dbReference type="Pfam" id="PF00275">
    <property type="entry name" value="EPSP_synthase"/>
    <property type="match status" value="1"/>
</dbReference>
<comment type="caution">
    <text evidence="12">Lacks conserved residue(s) required for the propagation of feature annotation.</text>
</comment>
<feature type="binding site" evidence="12">
    <location>
        <position position="358"/>
    </location>
    <ligand>
        <name>UDP-N-acetyl-alpha-D-glucosamine</name>
        <dbReference type="ChEBI" id="CHEBI:57705"/>
    </ligand>
</feature>
<evidence type="ECO:0000256" key="11">
    <source>
        <dbReference type="ARBA" id="ARBA00047527"/>
    </source>
</evidence>
<protein>
    <recommendedName>
        <fullName evidence="12">UDP-N-acetylglucosamine 1-carboxyvinyltransferase</fullName>
        <ecNumber evidence="12">2.5.1.7</ecNumber>
    </recommendedName>
    <alternativeName>
        <fullName evidence="12">Enoylpyruvate transferase</fullName>
    </alternativeName>
    <alternativeName>
        <fullName evidence="12">UDP-N-acetylglucosamine enolpyruvyl transferase</fullName>
        <shortName evidence="12">EPT</shortName>
    </alternativeName>
</protein>
<reference evidence="14 15" key="1">
    <citation type="journal article" date="2015" name="PLoS Negl. Trop. Dis.">
        <title>Distribution of Plasmids in Distinct Leptospira Pathogenic Species.</title>
        <authorList>
            <person name="Wang Y."/>
            <person name="Zhuang X."/>
            <person name="Zhong Y."/>
            <person name="Zhang C."/>
            <person name="Zhang Y."/>
            <person name="Zeng L."/>
            <person name="Zhu Y."/>
            <person name="He P."/>
            <person name="Dong K."/>
            <person name="Pal U."/>
            <person name="Guo X."/>
            <person name="Qin J."/>
        </authorList>
    </citation>
    <scope>NUCLEOTIDE SEQUENCE [LARGE SCALE GENOMIC DNA]</scope>
    <source>
        <strain evidence="14 15">56604</strain>
    </source>
</reference>
<feature type="binding site" evidence="12">
    <location>
        <begin position="43"/>
        <end position="44"/>
    </location>
    <ligand>
        <name>phosphoenolpyruvate</name>
        <dbReference type="ChEBI" id="CHEBI:58702"/>
    </ligand>
</feature>
<dbReference type="PANTHER" id="PTHR43783:SF1">
    <property type="entry name" value="UDP-N-ACETYLGLUCOSAMINE 1-CARBOXYVINYLTRANSFERASE"/>
    <property type="match status" value="1"/>
</dbReference>
<evidence type="ECO:0000313" key="14">
    <source>
        <dbReference type="EMBL" id="ALO24613.1"/>
    </source>
</evidence>
<evidence type="ECO:0000256" key="6">
    <source>
        <dbReference type="ARBA" id="ARBA00022960"/>
    </source>
</evidence>
<keyword evidence="9 12" id="KW-0961">Cell wall biogenesis/degradation</keyword>
<comment type="function">
    <text evidence="12">Cell wall formation. Adds enolpyruvyl to UDP-N-acetylglucosamine.</text>
</comment>
<evidence type="ECO:0000256" key="7">
    <source>
        <dbReference type="ARBA" id="ARBA00022984"/>
    </source>
</evidence>
<organism evidence="14">
    <name type="scientific">Leptospira borgpetersenii serovar Ballum</name>
    <dbReference type="NCBI Taxonomy" id="280505"/>
    <lineage>
        <taxon>Bacteria</taxon>
        <taxon>Pseudomonadati</taxon>
        <taxon>Spirochaetota</taxon>
        <taxon>Spirochaetia</taxon>
        <taxon>Leptospirales</taxon>
        <taxon>Leptospiraceae</taxon>
        <taxon>Leptospira</taxon>
    </lineage>
</organism>
<evidence type="ECO:0000256" key="4">
    <source>
        <dbReference type="ARBA" id="ARBA00022618"/>
    </source>
</evidence>
<dbReference type="NCBIfam" id="NF006873">
    <property type="entry name" value="PRK09369.1"/>
    <property type="match status" value="1"/>
</dbReference>
<dbReference type="InterPro" id="IPR013792">
    <property type="entry name" value="RNA3'P_cycl/enolpyr_Trfase_a/b"/>
</dbReference>
<gene>
    <name evidence="12" type="primary">murA</name>
    <name evidence="14" type="ORF">LBBP_00248</name>
</gene>
<keyword evidence="4 12" id="KW-0132">Cell division</keyword>